<keyword evidence="2" id="KW-0004">4Fe-4S</keyword>
<dbReference type="CDD" id="cd10563">
    <property type="entry name" value="CooF_like"/>
    <property type="match status" value="1"/>
</dbReference>
<accession>A0A3T0D840</accession>
<keyword evidence="4" id="KW-0677">Repeat</keyword>
<keyword evidence="10" id="KW-1185">Reference proteome</keyword>
<evidence type="ECO:0000259" key="8">
    <source>
        <dbReference type="PROSITE" id="PS51379"/>
    </source>
</evidence>
<protein>
    <submittedName>
        <fullName evidence="9">4Fe-4S dicluster domain-containing protein</fullName>
    </submittedName>
</protein>
<evidence type="ECO:0000313" key="10">
    <source>
        <dbReference type="Proteomes" id="UP000282930"/>
    </source>
</evidence>
<dbReference type="InterPro" id="IPR050954">
    <property type="entry name" value="ET_IronSulfur_Cluster-Binding"/>
</dbReference>
<dbReference type="GO" id="GO:0046872">
    <property type="term" value="F:metal ion binding"/>
    <property type="evidence" value="ECO:0007669"/>
    <property type="project" value="UniProtKB-KW"/>
</dbReference>
<evidence type="ECO:0000256" key="2">
    <source>
        <dbReference type="ARBA" id="ARBA00022485"/>
    </source>
</evidence>
<evidence type="ECO:0000313" key="9">
    <source>
        <dbReference type="EMBL" id="AZT91307.1"/>
    </source>
</evidence>
<proteinExistence type="predicted"/>
<keyword evidence="3" id="KW-0479">Metal-binding</keyword>
<keyword evidence="6" id="KW-0408">Iron</keyword>
<dbReference type="RefSeq" id="WP_127352637.1">
    <property type="nucleotide sequence ID" value="NZ_CP034791.1"/>
</dbReference>
<sequence length="155" mass="17318">MAKKIFPKEEVCVGCHLCEVYCVYAHSKYKKPTVKAHELVKLYNKHKDSKPTPRILVEEKSGEWTTFALQCRHCDDAPCTKACITGAMKKLEDGRVICDEEKCVGCWSCIMACPHGAVRRGENKKAASKCDLCLELGEPVCVKNCPNEALVIKEV</sequence>
<keyword evidence="7" id="KW-0411">Iron-sulfur</keyword>
<evidence type="ECO:0000256" key="5">
    <source>
        <dbReference type="ARBA" id="ARBA00022982"/>
    </source>
</evidence>
<dbReference type="EMBL" id="CP034791">
    <property type="protein sequence ID" value="AZT91307.1"/>
    <property type="molecule type" value="Genomic_DNA"/>
</dbReference>
<name>A0A3T0D840_9FIRM</name>
<dbReference type="Gene3D" id="3.30.70.20">
    <property type="match status" value="2"/>
</dbReference>
<dbReference type="PROSITE" id="PS51379">
    <property type="entry name" value="4FE4S_FER_2"/>
    <property type="match status" value="2"/>
</dbReference>
<reference evidence="9 10" key="1">
    <citation type="submission" date="2018-12" db="EMBL/GenBank/DDBJ databases">
        <title>Genome sequence from the cellulolytic species, Caldicellulosiruptor changbaiensis.</title>
        <authorList>
            <person name="Blumer-Schuette S.E."/>
            <person name="Mendoza C."/>
        </authorList>
    </citation>
    <scope>NUCLEOTIDE SEQUENCE [LARGE SCALE GENOMIC DNA]</scope>
    <source>
        <strain evidence="9 10">CBS-Z</strain>
    </source>
</reference>
<keyword evidence="5" id="KW-0249">Electron transport</keyword>
<evidence type="ECO:0000256" key="7">
    <source>
        <dbReference type="ARBA" id="ARBA00023014"/>
    </source>
</evidence>
<evidence type="ECO:0000256" key="3">
    <source>
        <dbReference type="ARBA" id="ARBA00022723"/>
    </source>
</evidence>
<dbReference type="PANTHER" id="PTHR43177">
    <property type="entry name" value="PROTEIN NRFC"/>
    <property type="match status" value="1"/>
</dbReference>
<dbReference type="Pfam" id="PF13247">
    <property type="entry name" value="Fer4_11"/>
    <property type="match status" value="1"/>
</dbReference>
<gene>
    <name evidence="9" type="ORF">ELD05_12165</name>
</gene>
<evidence type="ECO:0000256" key="6">
    <source>
        <dbReference type="ARBA" id="ARBA00023004"/>
    </source>
</evidence>
<dbReference type="KEGG" id="ccha:ELD05_12165"/>
<dbReference type="Proteomes" id="UP000282930">
    <property type="component" value="Chromosome"/>
</dbReference>
<dbReference type="InterPro" id="IPR017900">
    <property type="entry name" value="4Fe4S_Fe_S_CS"/>
</dbReference>
<dbReference type="GO" id="GO:0051539">
    <property type="term" value="F:4 iron, 4 sulfur cluster binding"/>
    <property type="evidence" value="ECO:0007669"/>
    <property type="project" value="UniProtKB-KW"/>
</dbReference>
<keyword evidence="1" id="KW-0813">Transport</keyword>
<organism evidence="9 10">
    <name type="scientific">Caldicellulosiruptor changbaiensis</name>
    <dbReference type="NCBI Taxonomy" id="1222016"/>
    <lineage>
        <taxon>Bacteria</taxon>
        <taxon>Bacillati</taxon>
        <taxon>Bacillota</taxon>
        <taxon>Bacillota incertae sedis</taxon>
        <taxon>Caldicellulosiruptorales</taxon>
        <taxon>Caldicellulosiruptoraceae</taxon>
        <taxon>Caldicellulosiruptor</taxon>
    </lineage>
</organism>
<dbReference type="InterPro" id="IPR017896">
    <property type="entry name" value="4Fe4S_Fe-S-bd"/>
</dbReference>
<dbReference type="SUPFAM" id="SSF54862">
    <property type="entry name" value="4Fe-4S ferredoxins"/>
    <property type="match status" value="1"/>
</dbReference>
<dbReference type="AlphaFoldDB" id="A0A3T0D840"/>
<feature type="domain" description="4Fe-4S ferredoxin-type" evidence="8">
    <location>
        <begin position="3"/>
        <end position="32"/>
    </location>
</feature>
<feature type="domain" description="4Fe-4S ferredoxin-type" evidence="8">
    <location>
        <begin position="94"/>
        <end position="123"/>
    </location>
</feature>
<evidence type="ECO:0000256" key="1">
    <source>
        <dbReference type="ARBA" id="ARBA00022448"/>
    </source>
</evidence>
<dbReference type="PROSITE" id="PS00198">
    <property type="entry name" value="4FE4S_FER_1"/>
    <property type="match status" value="1"/>
</dbReference>
<dbReference type="PANTHER" id="PTHR43177:SF5">
    <property type="entry name" value="ANAEROBIC DIMETHYL SULFOXIDE REDUCTASE CHAIN B-RELATED"/>
    <property type="match status" value="1"/>
</dbReference>
<evidence type="ECO:0000256" key="4">
    <source>
        <dbReference type="ARBA" id="ARBA00022737"/>
    </source>
</evidence>